<dbReference type="InterPro" id="IPR011701">
    <property type="entry name" value="MFS"/>
</dbReference>
<reference evidence="7" key="1">
    <citation type="submission" date="2023-08" db="EMBL/GenBank/DDBJ databases">
        <authorList>
            <person name="Chen Y."/>
            <person name="Shah S."/>
            <person name="Dougan E. K."/>
            <person name="Thang M."/>
            <person name="Chan C."/>
        </authorList>
    </citation>
    <scope>NUCLEOTIDE SEQUENCE</scope>
</reference>
<feature type="transmembrane region" description="Helical" evidence="6">
    <location>
        <begin position="190"/>
        <end position="209"/>
    </location>
</feature>
<feature type="compositionally biased region" description="Polar residues" evidence="5">
    <location>
        <begin position="8"/>
        <end position="18"/>
    </location>
</feature>
<keyword evidence="4 6" id="KW-0472">Membrane</keyword>
<evidence type="ECO:0000256" key="5">
    <source>
        <dbReference type="SAM" id="MobiDB-lite"/>
    </source>
</evidence>
<feature type="region of interest" description="Disordered" evidence="5">
    <location>
        <begin position="1"/>
        <end position="21"/>
    </location>
</feature>
<comment type="subcellular location">
    <subcellularLocation>
        <location evidence="1">Membrane</location>
        <topology evidence="1">Multi-pass membrane protein</topology>
    </subcellularLocation>
</comment>
<dbReference type="GO" id="GO:0016020">
    <property type="term" value="C:membrane"/>
    <property type="evidence" value="ECO:0007669"/>
    <property type="project" value="UniProtKB-SubCell"/>
</dbReference>
<feature type="transmembrane region" description="Helical" evidence="6">
    <location>
        <begin position="334"/>
        <end position="351"/>
    </location>
</feature>
<protein>
    <submittedName>
        <fullName evidence="7">Uncharacterized protein</fullName>
    </submittedName>
</protein>
<dbReference type="GO" id="GO:0022857">
    <property type="term" value="F:transmembrane transporter activity"/>
    <property type="evidence" value="ECO:0007669"/>
    <property type="project" value="InterPro"/>
</dbReference>
<comment type="caution">
    <text evidence="7">The sequence shown here is derived from an EMBL/GenBank/DDBJ whole genome shotgun (WGS) entry which is preliminary data.</text>
</comment>
<feature type="transmembrane region" description="Helical" evidence="6">
    <location>
        <begin position="269"/>
        <end position="291"/>
    </location>
</feature>
<evidence type="ECO:0000256" key="6">
    <source>
        <dbReference type="SAM" id="Phobius"/>
    </source>
</evidence>
<gene>
    <name evidence="7" type="ORF">EVOR1521_LOCUS17536</name>
</gene>
<feature type="transmembrane region" description="Helical" evidence="6">
    <location>
        <begin position="157"/>
        <end position="178"/>
    </location>
</feature>
<proteinExistence type="predicted"/>
<dbReference type="PANTHER" id="PTHR23507:SF1">
    <property type="entry name" value="FI18259P1-RELATED"/>
    <property type="match status" value="1"/>
</dbReference>
<evidence type="ECO:0000256" key="4">
    <source>
        <dbReference type="ARBA" id="ARBA00023136"/>
    </source>
</evidence>
<keyword evidence="2 6" id="KW-0812">Transmembrane</keyword>
<dbReference type="SUPFAM" id="SSF103473">
    <property type="entry name" value="MFS general substrate transporter"/>
    <property type="match status" value="1"/>
</dbReference>
<dbReference type="Proteomes" id="UP001178507">
    <property type="component" value="Unassembled WGS sequence"/>
</dbReference>
<dbReference type="Pfam" id="PF07690">
    <property type="entry name" value="MFS_1"/>
    <property type="match status" value="1"/>
</dbReference>
<evidence type="ECO:0000256" key="3">
    <source>
        <dbReference type="ARBA" id="ARBA00022989"/>
    </source>
</evidence>
<evidence type="ECO:0000313" key="7">
    <source>
        <dbReference type="EMBL" id="CAJ1392445.1"/>
    </source>
</evidence>
<sequence length="427" mass="46042">MGQVGPANLTSDATNPASFNDKDAPIAPEGVCMPVERFHPAWSLSGKCMDKDEVLSKTTRINGLNGWIAAFFSLFAVFIAGQVVDTVGRRPVLICFLSSNIVVKVLLLVSCYLPYGPFFAILVLQNVIEVAFASGVEPALNSMIADRSRGNEDLRGDGFAALGMVMHAADVLAFLAGYPVLKLHLENYTVFWGPLIVVSIVAYIIFNCIPCSTLPETLHEVVDMSEAAEEDEEEEDSVQESFCGTAERCFRALCSETILGFKMVLSDPYLAQFLVIWALILVSMSGSWNLATQYLLGLGYEQANASLARPAWQLSLVLGAAISPHFIRNCSATGAFILALVMMAVGFFWCGTGGHDLEHAELFFWGGTIVLGGVGFGILSPCFSAIISVRVSDKDLVAQRLLHGRGFPLNLRGNLRVATSVSQGSPP</sequence>
<dbReference type="Gene3D" id="1.20.1250.20">
    <property type="entry name" value="MFS general substrate transporter like domains"/>
    <property type="match status" value="1"/>
</dbReference>
<feature type="transmembrane region" description="Helical" evidence="6">
    <location>
        <begin position="363"/>
        <end position="387"/>
    </location>
</feature>
<keyword evidence="3 6" id="KW-1133">Transmembrane helix</keyword>
<keyword evidence="8" id="KW-1185">Reference proteome</keyword>
<name>A0AA36IRP9_9DINO</name>
<dbReference type="InterPro" id="IPR036259">
    <property type="entry name" value="MFS_trans_sf"/>
</dbReference>
<evidence type="ECO:0000313" key="8">
    <source>
        <dbReference type="Proteomes" id="UP001178507"/>
    </source>
</evidence>
<accession>A0AA36IRP9</accession>
<dbReference type="EMBL" id="CAUJNA010002336">
    <property type="protein sequence ID" value="CAJ1392445.1"/>
    <property type="molecule type" value="Genomic_DNA"/>
</dbReference>
<feature type="transmembrane region" description="Helical" evidence="6">
    <location>
        <begin position="64"/>
        <end position="84"/>
    </location>
</feature>
<dbReference type="PANTHER" id="PTHR23507">
    <property type="entry name" value="ZGC:174356"/>
    <property type="match status" value="1"/>
</dbReference>
<evidence type="ECO:0000256" key="2">
    <source>
        <dbReference type="ARBA" id="ARBA00022692"/>
    </source>
</evidence>
<evidence type="ECO:0000256" key="1">
    <source>
        <dbReference type="ARBA" id="ARBA00004141"/>
    </source>
</evidence>
<organism evidence="7 8">
    <name type="scientific">Effrenium voratum</name>
    <dbReference type="NCBI Taxonomy" id="2562239"/>
    <lineage>
        <taxon>Eukaryota</taxon>
        <taxon>Sar</taxon>
        <taxon>Alveolata</taxon>
        <taxon>Dinophyceae</taxon>
        <taxon>Suessiales</taxon>
        <taxon>Symbiodiniaceae</taxon>
        <taxon>Effrenium</taxon>
    </lineage>
</organism>
<dbReference type="AlphaFoldDB" id="A0AA36IRP9"/>